<dbReference type="PANTHER" id="PTHR12526">
    <property type="entry name" value="GLYCOSYLTRANSFERASE"/>
    <property type="match status" value="1"/>
</dbReference>
<proteinExistence type="predicted"/>
<evidence type="ECO:0000313" key="3">
    <source>
        <dbReference type="EMBL" id="GAA4796834.1"/>
    </source>
</evidence>
<dbReference type="SUPFAM" id="SSF53756">
    <property type="entry name" value="UDP-Glycosyltransferase/glycogen phosphorylase"/>
    <property type="match status" value="1"/>
</dbReference>
<dbReference type="Pfam" id="PF00534">
    <property type="entry name" value="Glycos_transf_1"/>
    <property type="match status" value="1"/>
</dbReference>
<feature type="domain" description="Glycosyl transferase family 1" evidence="2">
    <location>
        <begin position="214"/>
        <end position="357"/>
    </location>
</feature>
<organism evidence="3 4">
    <name type="scientific">Rothia endophytica</name>
    <dbReference type="NCBI Taxonomy" id="1324766"/>
    <lineage>
        <taxon>Bacteria</taxon>
        <taxon>Bacillati</taxon>
        <taxon>Actinomycetota</taxon>
        <taxon>Actinomycetes</taxon>
        <taxon>Micrococcales</taxon>
        <taxon>Micrococcaceae</taxon>
        <taxon>Rothia</taxon>
    </lineage>
</organism>
<protein>
    <recommendedName>
        <fullName evidence="2">Glycosyl transferase family 1 domain-containing protein</fullName>
    </recommendedName>
</protein>
<dbReference type="EMBL" id="BAABKP010000002">
    <property type="protein sequence ID" value="GAA4796834.1"/>
    <property type="molecule type" value="Genomic_DNA"/>
</dbReference>
<evidence type="ECO:0000259" key="2">
    <source>
        <dbReference type="Pfam" id="PF00534"/>
    </source>
</evidence>
<dbReference type="Gene3D" id="3.40.50.2000">
    <property type="entry name" value="Glycogen Phosphorylase B"/>
    <property type="match status" value="2"/>
</dbReference>
<reference evidence="4" key="1">
    <citation type="journal article" date="2019" name="Int. J. Syst. Evol. Microbiol.">
        <title>The Global Catalogue of Microorganisms (GCM) 10K type strain sequencing project: providing services to taxonomists for standard genome sequencing and annotation.</title>
        <authorList>
            <consortium name="The Broad Institute Genomics Platform"/>
            <consortium name="The Broad Institute Genome Sequencing Center for Infectious Disease"/>
            <person name="Wu L."/>
            <person name="Ma J."/>
        </authorList>
    </citation>
    <scope>NUCLEOTIDE SEQUENCE [LARGE SCALE GENOMIC DNA]</scope>
    <source>
        <strain evidence="4">JCM 18541</strain>
    </source>
</reference>
<sequence>MTNNRTIYFLVDEFPRLGGAETVTDRLASELTERGERVVVLAKTSGMKLPREGAYTVEYWSPFSFALKQSVLRQISLRQVPRGLFLFALKRSGFLNKFVDVSAAIITKKKIRRWNSSDIIISTRADILLQLISSSAFDVEGKPLIINQFHTSLNPLGEYGAFIEEARRSLKLIDGFTVLSENCRNSFINDWCIPTLVLANPNPPLNKFSISSFEKRIVIASRLVESKQVDIAIKAFSRFVQDPLYEDWCLEIFGDGSERHALESMVQNLGLGKSVFFRGQARTPEEIFSRASIHLMTSRFEGRPMVIQEAACFGIPSIAFDVSGGTHELVKSLDGVLVQPGDTEQLLSELKKMAVNRLRLEQNSLKVRSKTNQYDPSTIVDTFLRWVEEIRH</sequence>
<accession>A0ABP9BK89</accession>
<gene>
    <name evidence="3" type="ORF">GCM10023352_15460</name>
</gene>
<dbReference type="InterPro" id="IPR001296">
    <property type="entry name" value="Glyco_trans_1"/>
</dbReference>
<dbReference type="Proteomes" id="UP001500187">
    <property type="component" value="Unassembled WGS sequence"/>
</dbReference>
<evidence type="ECO:0000313" key="4">
    <source>
        <dbReference type="Proteomes" id="UP001500187"/>
    </source>
</evidence>
<comment type="caution">
    <text evidence="3">The sequence shown here is derived from an EMBL/GenBank/DDBJ whole genome shotgun (WGS) entry which is preliminary data.</text>
</comment>
<evidence type="ECO:0000256" key="1">
    <source>
        <dbReference type="ARBA" id="ARBA00022679"/>
    </source>
</evidence>
<name>A0ABP9BK89_9MICC</name>
<dbReference type="PANTHER" id="PTHR12526:SF627">
    <property type="entry name" value="D-RHAMNOSYLTRANSFERASE WBPZ"/>
    <property type="match status" value="1"/>
</dbReference>
<keyword evidence="1" id="KW-0808">Transferase</keyword>
<dbReference type="RefSeq" id="WP_345446203.1">
    <property type="nucleotide sequence ID" value="NZ_BAABKP010000002.1"/>
</dbReference>
<keyword evidence="4" id="KW-1185">Reference proteome</keyword>